<comment type="caution">
    <text evidence="2">The sequence shown here is derived from an EMBL/GenBank/DDBJ whole genome shotgun (WGS) entry which is preliminary data.</text>
</comment>
<dbReference type="SUPFAM" id="SSF48726">
    <property type="entry name" value="Immunoglobulin"/>
    <property type="match status" value="1"/>
</dbReference>
<evidence type="ECO:0000313" key="1">
    <source>
        <dbReference type="EMBL" id="CAF4761740.1"/>
    </source>
</evidence>
<dbReference type="EMBL" id="CAJOBH010132633">
    <property type="protein sequence ID" value="CAF4765665.1"/>
    <property type="molecule type" value="Genomic_DNA"/>
</dbReference>
<evidence type="ECO:0000313" key="2">
    <source>
        <dbReference type="EMBL" id="CAF4765665.1"/>
    </source>
</evidence>
<dbReference type="AlphaFoldDB" id="A0A8S3AV42"/>
<dbReference type="InterPro" id="IPR013783">
    <property type="entry name" value="Ig-like_fold"/>
</dbReference>
<accession>A0A8S3AV42</accession>
<dbReference type="Gene3D" id="2.60.40.10">
    <property type="entry name" value="Immunoglobulins"/>
    <property type="match status" value="1"/>
</dbReference>
<sequence length="31" mass="3387">MMATKDDEGFYECIGSNTAGEDIKTAQLIYA</sequence>
<dbReference type="EMBL" id="CAJOBJ010140751">
    <property type="protein sequence ID" value="CAF4761740.1"/>
    <property type="molecule type" value="Genomic_DNA"/>
</dbReference>
<feature type="non-terminal residue" evidence="2">
    <location>
        <position position="1"/>
    </location>
</feature>
<protein>
    <submittedName>
        <fullName evidence="2">Uncharacterized protein</fullName>
    </submittedName>
</protein>
<dbReference type="Proteomes" id="UP000681720">
    <property type="component" value="Unassembled WGS sequence"/>
</dbReference>
<organism evidence="2 3">
    <name type="scientific">Rotaria magnacalcarata</name>
    <dbReference type="NCBI Taxonomy" id="392030"/>
    <lineage>
        <taxon>Eukaryota</taxon>
        <taxon>Metazoa</taxon>
        <taxon>Spiralia</taxon>
        <taxon>Gnathifera</taxon>
        <taxon>Rotifera</taxon>
        <taxon>Eurotatoria</taxon>
        <taxon>Bdelloidea</taxon>
        <taxon>Philodinida</taxon>
        <taxon>Philodinidae</taxon>
        <taxon>Rotaria</taxon>
    </lineage>
</organism>
<evidence type="ECO:0000313" key="3">
    <source>
        <dbReference type="Proteomes" id="UP000681967"/>
    </source>
</evidence>
<dbReference type="InterPro" id="IPR036179">
    <property type="entry name" value="Ig-like_dom_sf"/>
</dbReference>
<gene>
    <name evidence="2" type="ORF">BYL167_LOCUS46699</name>
    <name evidence="1" type="ORF">GIL414_LOCUS45573</name>
</gene>
<reference evidence="2" key="1">
    <citation type="submission" date="2021-02" db="EMBL/GenBank/DDBJ databases">
        <authorList>
            <person name="Nowell W R."/>
        </authorList>
    </citation>
    <scope>NUCLEOTIDE SEQUENCE</scope>
</reference>
<dbReference type="Proteomes" id="UP000681967">
    <property type="component" value="Unassembled WGS sequence"/>
</dbReference>
<name>A0A8S3AV42_9BILA</name>
<proteinExistence type="predicted"/>